<reference evidence="2 3" key="1">
    <citation type="submission" date="2020-08" db="EMBL/GenBank/DDBJ databases">
        <title>Genemic of Streptomyces polyaspartic.</title>
        <authorList>
            <person name="Liu W."/>
        </authorList>
    </citation>
    <scope>NUCLEOTIDE SEQUENCE [LARGE SCALE GENOMIC DNA]</scope>
    <source>
        <strain evidence="2 3">TRM66268-LWL</strain>
    </source>
</reference>
<feature type="domain" description="DUF317" evidence="1">
    <location>
        <begin position="52"/>
        <end position="100"/>
    </location>
</feature>
<keyword evidence="3" id="KW-1185">Reference proteome</keyword>
<proteinExistence type="predicted"/>
<gene>
    <name evidence="2" type="ORF">H9Y04_24510</name>
</gene>
<protein>
    <submittedName>
        <fullName evidence="2">DUF317 domain-containing protein</fullName>
    </submittedName>
</protein>
<dbReference type="InterPro" id="IPR005523">
    <property type="entry name" value="DUF317_SPDY"/>
</dbReference>
<dbReference type="Proteomes" id="UP000642284">
    <property type="component" value="Unassembled WGS sequence"/>
</dbReference>
<dbReference type="EMBL" id="JACTVJ010000011">
    <property type="protein sequence ID" value="MBC9715712.1"/>
    <property type="molecule type" value="Genomic_DNA"/>
</dbReference>
<dbReference type="Pfam" id="PF03771">
    <property type="entry name" value="SPDY"/>
    <property type="match status" value="1"/>
</dbReference>
<evidence type="ECO:0000313" key="3">
    <source>
        <dbReference type="Proteomes" id="UP000642284"/>
    </source>
</evidence>
<organism evidence="2 3">
    <name type="scientific">Streptomyces polyasparticus</name>
    <dbReference type="NCBI Taxonomy" id="2767826"/>
    <lineage>
        <taxon>Bacteria</taxon>
        <taxon>Bacillati</taxon>
        <taxon>Actinomycetota</taxon>
        <taxon>Actinomycetes</taxon>
        <taxon>Kitasatosporales</taxon>
        <taxon>Streptomycetaceae</taxon>
        <taxon>Streptomyces</taxon>
    </lineage>
</organism>
<sequence>MTAHAPDDRVMVSPRYMAGAGDRLADVLGPLIHLFGWPTQHDATTGHVTIDSPDGSLFVDFDQLQPLGRWCKVTHHEPYWEIVFSRQAPLEAVAAVTQALPQLLGDTRHAEQIPITDMPVDQLATLHLWTVEDRVLTSPDWYCQLLHTPEDDITWQAVHAYFENQPLATFTHDVPEGLVRNFFANLAAPIAVERAFRDIPLSSLDEQSALITPVRGAAINPQVAHALARLSQPGRRL</sequence>
<name>A0ABR7SL25_9ACTN</name>
<evidence type="ECO:0000259" key="1">
    <source>
        <dbReference type="Pfam" id="PF03771"/>
    </source>
</evidence>
<comment type="caution">
    <text evidence="2">The sequence shown here is derived from an EMBL/GenBank/DDBJ whole genome shotgun (WGS) entry which is preliminary data.</text>
</comment>
<accession>A0ABR7SL25</accession>
<dbReference type="RefSeq" id="WP_187816144.1">
    <property type="nucleotide sequence ID" value="NZ_JACTVJ010000011.1"/>
</dbReference>
<evidence type="ECO:0000313" key="2">
    <source>
        <dbReference type="EMBL" id="MBC9715712.1"/>
    </source>
</evidence>